<evidence type="ECO:0000259" key="4">
    <source>
        <dbReference type="Pfam" id="PF00717"/>
    </source>
</evidence>
<feature type="domain" description="Peptidase S24/S26A/S26B/S26C" evidence="4">
    <location>
        <begin position="112"/>
        <end position="206"/>
    </location>
</feature>
<proteinExistence type="predicted"/>
<name>A0A0N9MUX4_PSEPU</name>
<reference evidence="5" key="1">
    <citation type="journal article" date="2015" name="Genome Biol. Evol.">
        <title>Different Ancestries of R Tailocins in Rhizospheric Pseudomonas Isolates.</title>
        <authorList>
            <person name="Ghequire M.G."/>
            <person name="Dillen Y."/>
            <person name="Lambrichts I."/>
            <person name="Proost P."/>
            <person name="Wattiez R."/>
            <person name="De Mot R."/>
        </authorList>
    </citation>
    <scope>NUCLEOTIDE SEQUENCE</scope>
    <source>
        <strain evidence="5">BW11M1</strain>
    </source>
</reference>
<sequence>MNISQLRVEALRALIGDLRTKEFADRYNLDASYLSQLLNGHRPLGDKAAKNLEDKIGLPGGTLLMPAHAAQEGTSLEIKPGPSLNTPFRWAHIQGIAQLKQDGSWDELTPMAGWVETPSTDASVYSLRIKGDALAPAIRNGWVVWCEPHHRLVPGEYVVVKLASGESLIKELLYENAEEVSLMSINDTFGRTTLHRSEISSIHYVGGIVPPSQIKA</sequence>
<dbReference type="Gene3D" id="2.10.109.10">
    <property type="entry name" value="Umud Fragment, subunit A"/>
    <property type="match status" value="1"/>
</dbReference>
<dbReference type="CDD" id="cd00093">
    <property type="entry name" value="HTH_XRE"/>
    <property type="match status" value="1"/>
</dbReference>
<dbReference type="Pfam" id="PF00717">
    <property type="entry name" value="Peptidase_S24"/>
    <property type="match status" value="1"/>
</dbReference>
<dbReference type="PANTHER" id="PTHR40661">
    <property type="match status" value="1"/>
</dbReference>
<reference evidence="5" key="2">
    <citation type="submission" date="2015-01" db="EMBL/GenBank/DDBJ databases">
        <authorList>
            <person name="Xiang T."/>
            <person name="Song Y."/>
            <person name="Huang L."/>
            <person name="Wang B."/>
            <person name="Wu P."/>
        </authorList>
    </citation>
    <scope>NUCLEOTIDE SEQUENCE</scope>
    <source>
        <strain evidence="5">BW11M1</strain>
    </source>
</reference>
<dbReference type="InterPro" id="IPR039418">
    <property type="entry name" value="LexA-like"/>
</dbReference>
<evidence type="ECO:0000256" key="2">
    <source>
        <dbReference type="ARBA" id="ARBA00023125"/>
    </source>
</evidence>
<dbReference type="CDD" id="cd06529">
    <property type="entry name" value="S24_LexA-like"/>
    <property type="match status" value="1"/>
</dbReference>
<dbReference type="InterPro" id="IPR001387">
    <property type="entry name" value="Cro/C1-type_HTH"/>
</dbReference>
<evidence type="ECO:0000256" key="3">
    <source>
        <dbReference type="ARBA" id="ARBA00023163"/>
    </source>
</evidence>
<dbReference type="AlphaFoldDB" id="A0A0N9MUX4"/>
<dbReference type="InterPro" id="IPR015927">
    <property type="entry name" value="Peptidase_S24_S26A/B/C"/>
</dbReference>
<protein>
    <submittedName>
        <fullName evidence="5">Transcriptional regulator</fullName>
    </submittedName>
</protein>
<evidence type="ECO:0000313" key="5">
    <source>
        <dbReference type="EMBL" id="ALG76473.1"/>
    </source>
</evidence>
<accession>A0A0N9MUX4</accession>
<dbReference type="EMBL" id="KP698091">
    <property type="protein sequence ID" value="ALG76473.1"/>
    <property type="molecule type" value="Genomic_DNA"/>
</dbReference>
<dbReference type="SUPFAM" id="SSF51306">
    <property type="entry name" value="LexA/Signal peptidase"/>
    <property type="match status" value="1"/>
</dbReference>
<evidence type="ECO:0000256" key="1">
    <source>
        <dbReference type="ARBA" id="ARBA00023015"/>
    </source>
</evidence>
<dbReference type="InterPro" id="IPR036286">
    <property type="entry name" value="LexA/Signal_pep-like_sf"/>
</dbReference>
<organism evidence="5">
    <name type="scientific">Pseudomonas putida</name>
    <name type="common">Arthrobacter siderocapsulatus</name>
    <dbReference type="NCBI Taxonomy" id="303"/>
    <lineage>
        <taxon>Bacteria</taxon>
        <taxon>Pseudomonadati</taxon>
        <taxon>Pseudomonadota</taxon>
        <taxon>Gammaproteobacteria</taxon>
        <taxon>Pseudomonadales</taxon>
        <taxon>Pseudomonadaceae</taxon>
        <taxon>Pseudomonas</taxon>
    </lineage>
</organism>
<dbReference type="GO" id="GO:0003677">
    <property type="term" value="F:DNA binding"/>
    <property type="evidence" value="ECO:0007669"/>
    <property type="project" value="UniProtKB-KW"/>
</dbReference>
<keyword evidence="3" id="KW-0804">Transcription</keyword>
<dbReference type="PANTHER" id="PTHR40661:SF3">
    <property type="entry name" value="FELS-1 PROPHAGE TRANSCRIPTIONAL REGULATOR"/>
    <property type="match status" value="1"/>
</dbReference>
<keyword evidence="1" id="KW-0805">Transcription regulation</keyword>
<keyword evidence="2" id="KW-0238">DNA-binding</keyword>